<evidence type="ECO:0000256" key="1">
    <source>
        <dbReference type="SAM" id="Phobius"/>
    </source>
</evidence>
<dbReference type="Pfam" id="PF03929">
    <property type="entry name" value="PepSY_TM"/>
    <property type="match status" value="1"/>
</dbReference>
<dbReference type="InterPro" id="IPR005625">
    <property type="entry name" value="PepSY-ass_TM"/>
</dbReference>
<dbReference type="EMBL" id="JAGKSB010000009">
    <property type="protein sequence ID" value="MBP3943757.1"/>
    <property type="molecule type" value="Genomic_DNA"/>
</dbReference>
<keyword evidence="3" id="KW-1185">Reference proteome</keyword>
<protein>
    <submittedName>
        <fullName evidence="2">PepSY domain-containing protein</fullName>
    </submittedName>
</protein>
<dbReference type="RefSeq" id="WP_353547257.1">
    <property type="nucleotide sequence ID" value="NZ_JAGKSB010000009.1"/>
</dbReference>
<proteinExistence type="predicted"/>
<feature type="transmembrane region" description="Helical" evidence="1">
    <location>
        <begin position="20"/>
        <end position="44"/>
    </location>
</feature>
<organism evidence="2 3">
    <name type="scientific">Rhinopithecimicrobium faecis</name>
    <dbReference type="NCBI Taxonomy" id="2820698"/>
    <lineage>
        <taxon>Bacteria</taxon>
        <taxon>Pseudomonadati</taxon>
        <taxon>Bacteroidota</taxon>
        <taxon>Sphingobacteriia</taxon>
        <taxon>Sphingobacteriales</taxon>
        <taxon>Sphingobacteriaceae</taxon>
        <taxon>Rhinopithecimicrobium</taxon>
    </lineage>
</organism>
<keyword evidence="1" id="KW-0472">Membrane</keyword>
<evidence type="ECO:0000313" key="3">
    <source>
        <dbReference type="Proteomes" id="UP000679691"/>
    </source>
</evidence>
<evidence type="ECO:0000313" key="2">
    <source>
        <dbReference type="EMBL" id="MBP3943757.1"/>
    </source>
</evidence>
<name>A0A8T4HEI9_9SPHI</name>
<keyword evidence="1" id="KW-1133">Transmembrane helix</keyword>
<keyword evidence="1" id="KW-0812">Transmembrane</keyword>
<feature type="transmembrane region" description="Helical" evidence="1">
    <location>
        <begin position="218"/>
        <end position="249"/>
    </location>
</feature>
<feature type="transmembrane region" description="Helical" evidence="1">
    <location>
        <begin position="370"/>
        <end position="391"/>
    </location>
</feature>
<accession>A0A8T4HEI9</accession>
<dbReference type="Proteomes" id="UP000679691">
    <property type="component" value="Unassembled WGS sequence"/>
</dbReference>
<dbReference type="AlphaFoldDB" id="A0A8T4HEI9"/>
<dbReference type="PANTHER" id="PTHR34219">
    <property type="entry name" value="IRON-REGULATED INNER MEMBRANE PROTEIN-RELATED"/>
    <property type="match status" value="1"/>
</dbReference>
<reference evidence="2" key="1">
    <citation type="submission" date="2021-03" db="EMBL/GenBank/DDBJ databases">
        <authorList>
            <person name="Lu T."/>
            <person name="Wang Q."/>
            <person name="Han X."/>
        </authorList>
    </citation>
    <scope>NUCLEOTIDE SEQUENCE</scope>
    <source>
        <strain evidence="2">WQ 2009</strain>
    </source>
</reference>
<feature type="transmembrane region" description="Helical" evidence="1">
    <location>
        <begin position="162"/>
        <end position="186"/>
    </location>
</feature>
<comment type="caution">
    <text evidence="2">The sequence shown here is derived from an EMBL/GenBank/DDBJ whole genome shotgun (WGS) entry which is preliminary data.</text>
</comment>
<gene>
    <name evidence="2" type="ORF">J5U18_09300</name>
</gene>
<sequence length="401" mass="47035">MNKLAGKKKTSRFKKIASKLHLWLGLSVGFIIFFVSITGALYVFRDEIEALQRKDIIYHQERDYTSKKLLPIRVLEEKINEQVPQEYPIHWVSIPTDKSMSYRFYWYEHNPDGWHYFDEFPIYKLAYVNPYSGKVLALYDEKNGFFQIVKMLHWSFLLKESWGTYVVGIPVLLFIVMLFTGIILWWPKNKAARKQRFSFQWENVKNWKRKNYDVHNIFGFYSSILALIVAITGIFYAFIFVQTLMYFVFSGGQTALPDYSSYKTTAEESLRTTTTIDLMAEQTRAQFPQAFAFNIDLGHPHLEEELEGNFQVYVQHLSYSYHQYSSIIFDENSAEVLKVIDYKDKNFGEKVVGANYDIHVGSILGLPTKIIAFILSLMIASMPVTGFLIWWGRRKKNKRSV</sequence>